<sequence length="40" mass="4579">LRLSSLTIFSYNVLARELRKYGLTAISNKYHHNIVSEVDG</sequence>
<keyword evidence="2" id="KW-1185">Reference proteome</keyword>
<proteinExistence type="predicted"/>
<feature type="non-terminal residue" evidence="1">
    <location>
        <position position="40"/>
    </location>
</feature>
<evidence type="ECO:0000313" key="1">
    <source>
        <dbReference type="EMBL" id="KFM61255.1"/>
    </source>
</evidence>
<gene>
    <name evidence="1" type="ORF">X975_23176</name>
</gene>
<feature type="non-terminal residue" evidence="1">
    <location>
        <position position="1"/>
    </location>
</feature>
<dbReference type="AlphaFoldDB" id="A0A087T816"/>
<organism evidence="1 2">
    <name type="scientific">Stegodyphus mimosarum</name>
    <name type="common">African social velvet spider</name>
    <dbReference type="NCBI Taxonomy" id="407821"/>
    <lineage>
        <taxon>Eukaryota</taxon>
        <taxon>Metazoa</taxon>
        <taxon>Ecdysozoa</taxon>
        <taxon>Arthropoda</taxon>
        <taxon>Chelicerata</taxon>
        <taxon>Arachnida</taxon>
        <taxon>Araneae</taxon>
        <taxon>Araneomorphae</taxon>
        <taxon>Entelegynae</taxon>
        <taxon>Eresoidea</taxon>
        <taxon>Eresidae</taxon>
        <taxon>Stegodyphus</taxon>
    </lineage>
</organism>
<evidence type="ECO:0000313" key="2">
    <source>
        <dbReference type="Proteomes" id="UP000054359"/>
    </source>
</evidence>
<accession>A0A087T816</accession>
<dbReference type="Proteomes" id="UP000054359">
    <property type="component" value="Unassembled WGS sequence"/>
</dbReference>
<name>A0A087T816_STEMI</name>
<dbReference type="EMBL" id="KK113873">
    <property type="protein sequence ID" value="KFM61255.1"/>
    <property type="molecule type" value="Genomic_DNA"/>
</dbReference>
<reference evidence="1 2" key="1">
    <citation type="submission" date="2013-11" db="EMBL/GenBank/DDBJ databases">
        <title>Genome sequencing of Stegodyphus mimosarum.</title>
        <authorList>
            <person name="Bechsgaard J."/>
        </authorList>
    </citation>
    <scope>NUCLEOTIDE SEQUENCE [LARGE SCALE GENOMIC DNA]</scope>
</reference>
<protein>
    <submittedName>
        <fullName evidence="1">Uncharacterized protein</fullName>
    </submittedName>
</protein>